<accession>A0ABZ0URU3</accession>
<gene>
    <name evidence="1" type="ORF">Fokcrypt_00111</name>
</gene>
<name>A0ABZ0URU3_9RICK</name>
<sequence length="61" mass="7370">MMQRINEGHLISCLFLSAFRDYICVFCFFQQNNRAFKAFEISNFVRYKINIFAITSKEIYK</sequence>
<keyword evidence="2" id="KW-1185">Reference proteome</keyword>
<reference evidence="1" key="1">
    <citation type="submission" date="2022-10" db="EMBL/GenBank/DDBJ databases">
        <title>Host association and intracellularity evolved multiple times independently in the Rickettsiales.</title>
        <authorList>
            <person name="Castelli M."/>
            <person name="Nardi T."/>
            <person name="Gammuto L."/>
            <person name="Bellinzona G."/>
            <person name="Sabaneyeva E."/>
            <person name="Potekhin A."/>
            <person name="Serra V."/>
            <person name="Petroni G."/>
            <person name="Sassera D."/>
        </authorList>
    </citation>
    <scope>NUCLEOTIDE SEQUENCE [LARGE SCALE GENOMIC DNA]</scope>
    <source>
        <strain evidence="1">US_Bl 11III1</strain>
    </source>
</reference>
<dbReference type="EMBL" id="CP110343">
    <property type="protein sequence ID" value="WPX97605.1"/>
    <property type="molecule type" value="Genomic_DNA"/>
</dbReference>
<evidence type="ECO:0000313" key="2">
    <source>
        <dbReference type="Proteomes" id="UP001325140"/>
    </source>
</evidence>
<dbReference type="Proteomes" id="UP001325140">
    <property type="component" value="Chromosome"/>
</dbReference>
<organism evidence="1 2">
    <name type="scientific">Candidatus Fokinia crypta</name>
    <dbReference type="NCBI Taxonomy" id="1920990"/>
    <lineage>
        <taxon>Bacteria</taxon>
        <taxon>Pseudomonadati</taxon>
        <taxon>Pseudomonadota</taxon>
        <taxon>Alphaproteobacteria</taxon>
        <taxon>Rickettsiales</taxon>
        <taxon>Candidatus Midichloriaceae</taxon>
        <taxon>Candidatus Fokinia</taxon>
    </lineage>
</organism>
<evidence type="ECO:0000313" key="1">
    <source>
        <dbReference type="EMBL" id="WPX97605.1"/>
    </source>
</evidence>
<protein>
    <submittedName>
        <fullName evidence="1">Uncharacterized protein</fullName>
    </submittedName>
</protein>
<proteinExistence type="predicted"/>